<accession>A0A162SDE8</accession>
<dbReference type="GO" id="GO:0006396">
    <property type="term" value="P:RNA processing"/>
    <property type="evidence" value="ECO:0007669"/>
    <property type="project" value="InterPro"/>
</dbReference>
<dbReference type="SMART" id="SM00967">
    <property type="entry name" value="SpoU_sub_bind"/>
    <property type="match status" value="1"/>
</dbReference>
<evidence type="ECO:0000313" key="8">
    <source>
        <dbReference type="Proteomes" id="UP000190229"/>
    </source>
</evidence>
<dbReference type="Gene3D" id="3.30.1330.30">
    <property type="match status" value="1"/>
</dbReference>
<dbReference type="GO" id="GO:0003723">
    <property type="term" value="F:RNA binding"/>
    <property type="evidence" value="ECO:0007669"/>
    <property type="project" value="InterPro"/>
</dbReference>
<dbReference type="STRING" id="1765683.B2M26_14730"/>
<dbReference type="InterPro" id="IPR029028">
    <property type="entry name" value="Alpha/beta_knot_MTases"/>
</dbReference>
<evidence type="ECO:0000313" key="7">
    <source>
        <dbReference type="Proteomes" id="UP000077421"/>
    </source>
</evidence>
<dbReference type="NCBIfam" id="TIGR00186">
    <property type="entry name" value="rRNA_methyl_3"/>
    <property type="match status" value="1"/>
</dbReference>
<dbReference type="EMBL" id="MWPS01000047">
    <property type="protein sequence ID" value="OPG14920.1"/>
    <property type="molecule type" value="Genomic_DNA"/>
</dbReference>
<comment type="similarity">
    <text evidence="1">Belongs to the class IV-like SAM-binding methyltransferase superfamily. RNA methyltransferase TrmH family.</text>
</comment>
<dbReference type="Proteomes" id="UP000190229">
    <property type="component" value="Unassembled WGS sequence"/>
</dbReference>
<dbReference type="FunFam" id="3.40.1280.10:FF:000008">
    <property type="entry name" value="Group 3 RNA methyltransferase TrmH"/>
    <property type="match status" value="1"/>
</dbReference>
<reference evidence="5 7" key="1">
    <citation type="submission" date="2016-02" db="EMBL/GenBank/DDBJ databases">
        <title>Draft genome sequence of Acidibacillus ferrooxidans SLC66.</title>
        <authorList>
            <person name="Oliveira G."/>
            <person name="Nancucheo I."/>
            <person name="Dall'Agnol H."/>
            <person name="Johnson B."/>
            <person name="Oliveira R."/>
            <person name="Nunes G.L."/>
            <person name="Tzotzos G."/>
            <person name="Orellana S.C."/>
            <person name="Salim A.C."/>
            <person name="Araujo F.M."/>
        </authorList>
    </citation>
    <scope>NUCLEOTIDE SEQUENCE [LARGE SCALE GENOMIC DNA]</scope>
    <source>
        <strain evidence="5 7">SLC66</strain>
    </source>
</reference>
<dbReference type="SUPFAM" id="SSF75217">
    <property type="entry name" value="alpha/beta knot"/>
    <property type="match status" value="1"/>
</dbReference>
<dbReference type="Pfam" id="PF00588">
    <property type="entry name" value="SpoU_methylase"/>
    <property type="match status" value="1"/>
</dbReference>
<evidence type="ECO:0000256" key="1">
    <source>
        <dbReference type="ARBA" id="ARBA00007228"/>
    </source>
</evidence>
<organism evidence="5 7">
    <name type="scientific">Ferroacidibacillus organovorans</name>
    <dbReference type="NCBI Taxonomy" id="1765683"/>
    <lineage>
        <taxon>Bacteria</taxon>
        <taxon>Bacillati</taxon>
        <taxon>Bacillota</taxon>
        <taxon>Bacilli</taxon>
        <taxon>Bacillales</taxon>
        <taxon>Alicyclobacillaceae</taxon>
        <taxon>Ferroacidibacillus</taxon>
    </lineage>
</organism>
<dbReference type="SUPFAM" id="SSF55315">
    <property type="entry name" value="L30e-like"/>
    <property type="match status" value="1"/>
</dbReference>
<dbReference type="OrthoDB" id="9794400at2"/>
<dbReference type="AlphaFoldDB" id="A0A162SDE8"/>
<dbReference type="EMBL" id="LSUQ01000006">
    <property type="protein sequence ID" value="OAG94870.1"/>
    <property type="molecule type" value="Genomic_DNA"/>
</dbReference>
<dbReference type="CDD" id="cd18103">
    <property type="entry name" value="SpoU-like_RlmB"/>
    <property type="match status" value="1"/>
</dbReference>
<sequence>MTQETEMVIGRRAVLEAIKGQRTLNKLLVQEGASGGSIGEILALSRANGIVTQMVPKAKLDELAQNKSHQGVAAYLSAKDYVELEALIAHARAHGPGLIVLLDGLEDPHNLGSVLRSAEGAGAHGVIIPKRRAVPLTGTVAKASAGALEHVQVARVGNVSQAIETLQKAGFWVYGADAEGEQTHDRVDLTEDVVLVIGNEGAGLAPLVKKRCDHLIRIPMTGKIQSLNAGVATGILLFEAVRQRRNAKSPQ</sequence>
<dbReference type="InterPro" id="IPR029064">
    <property type="entry name" value="Ribosomal_eL30-like_sf"/>
</dbReference>
<dbReference type="GO" id="GO:0005829">
    <property type="term" value="C:cytosol"/>
    <property type="evidence" value="ECO:0007669"/>
    <property type="project" value="TreeGrafter"/>
</dbReference>
<reference evidence="6 8" key="2">
    <citation type="submission" date="2017-02" db="EMBL/GenBank/DDBJ databases">
        <title>Draft genome of Acidibacillus ferrooxidans Huett2.</title>
        <authorList>
            <person name="Schopf S."/>
        </authorList>
    </citation>
    <scope>NUCLEOTIDE SEQUENCE [LARGE SCALE GENOMIC DNA]</scope>
    <source>
        <strain evidence="6 8">Huett2</strain>
    </source>
</reference>
<gene>
    <name evidence="5" type="ORF">AYW79_03240</name>
    <name evidence="6" type="ORF">B2M26_14730</name>
</gene>
<dbReference type="GO" id="GO:0008173">
    <property type="term" value="F:RNA methyltransferase activity"/>
    <property type="evidence" value="ECO:0007669"/>
    <property type="project" value="InterPro"/>
</dbReference>
<keyword evidence="3 5" id="KW-0808">Transferase</keyword>
<evidence type="ECO:0000256" key="2">
    <source>
        <dbReference type="ARBA" id="ARBA00022603"/>
    </source>
</evidence>
<protein>
    <submittedName>
        <fullName evidence="6">23S rRNA (Guanosine(2251)-2'-O)-methyltransferase RlmB</fullName>
    </submittedName>
    <submittedName>
        <fullName evidence="5">RNA methyltransferase</fullName>
    </submittedName>
</protein>
<name>A0A162SDE8_9BACL</name>
<dbReference type="PANTHER" id="PTHR46429:SF1">
    <property type="entry name" value="23S RRNA (GUANOSINE-2'-O-)-METHYLTRANSFERASE RLMB"/>
    <property type="match status" value="1"/>
</dbReference>
<dbReference type="InterPro" id="IPR013123">
    <property type="entry name" value="SpoU_subst-bd"/>
</dbReference>
<evidence type="ECO:0000259" key="4">
    <source>
        <dbReference type="SMART" id="SM00967"/>
    </source>
</evidence>
<dbReference type="InterPro" id="IPR029026">
    <property type="entry name" value="tRNA_m1G_MTases_N"/>
</dbReference>
<evidence type="ECO:0000256" key="3">
    <source>
        <dbReference type="ARBA" id="ARBA00022679"/>
    </source>
</evidence>
<dbReference type="PANTHER" id="PTHR46429">
    <property type="entry name" value="23S RRNA (GUANOSINE-2'-O-)-METHYLTRANSFERASE RLMB"/>
    <property type="match status" value="1"/>
</dbReference>
<dbReference type="Gene3D" id="3.40.1280.10">
    <property type="match status" value="1"/>
</dbReference>
<keyword evidence="8" id="KW-1185">Reference proteome</keyword>
<evidence type="ECO:0000313" key="5">
    <source>
        <dbReference type="EMBL" id="OAG94870.1"/>
    </source>
</evidence>
<dbReference type="InterPro" id="IPR004441">
    <property type="entry name" value="rRNA_MeTrfase_TrmH"/>
</dbReference>
<proteinExistence type="inferred from homology"/>
<dbReference type="GO" id="GO:0032259">
    <property type="term" value="P:methylation"/>
    <property type="evidence" value="ECO:0007669"/>
    <property type="project" value="UniProtKB-KW"/>
</dbReference>
<keyword evidence="2 5" id="KW-0489">Methyltransferase</keyword>
<dbReference type="InterPro" id="IPR001537">
    <property type="entry name" value="SpoU_MeTrfase"/>
</dbReference>
<dbReference type="Pfam" id="PF08032">
    <property type="entry name" value="SpoU_sub_bind"/>
    <property type="match status" value="1"/>
</dbReference>
<evidence type="ECO:0000313" key="6">
    <source>
        <dbReference type="EMBL" id="OPG14920.1"/>
    </source>
</evidence>
<comment type="caution">
    <text evidence="5">The sequence shown here is derived from an EMBL/GenBank/DDBJ whole genome shotgun (WGS) entry which is preliminary data.</text>
</comment>
<dbReference type="Proteomes" id="UP000077421">
    <property type="component" value="Unassembled WGS sequence"/>
</dbReference>
<feature type="domain" description="RNA 2-O ribose methyltransferase substrate binding" evidence="4">
    <location>
        <begin position="7"/>
        <end position="82"/>
    </location>
</feature>